<dbReference type="InParanoid" id="E1ZC37"/>
<feature type="chain" id="PRO_5003156070" description="EGF-like domain-containing protein" evidence="1">
    <location>
        <begin position="21"/>
        <end position="248"/>
    </location>
</feature>
<dbReference type="SMART" id="SM00261">
    <property type="entry name" value="FU"/>
    <property type="match status" value="2"/>
</dbReference>
<reference evidence="3 4" key="1">
    <citation type="journal article" date="2010" name="Plant Cell">
        <title>The Chlorella variabilis NC64A genome reveals adaptation to photosymbiosis, coevolution with viruses, and cryptic sex.</title>
        <authorList>
            <person name="Blanc G."/>
            <person name="Duncan G."/>
            <person name="Agarkova I."/>
            <person name="Borodovsky M."/>
            <person name="Gurnon J."/>
            <person name="Kuo A."/>
            <person name="Lindquist E."/>
            <person name="Lucas S."/>
            <person name="Pangilinan J."/>
            <person name="Polle J."/>
            <person name="Salamov A."/>
            <person name="Terry A."/>
            <person name="Yamada T."/>
            <person name="Dunigan D.D."/>
            <person name="Grigoriev I.V."/>
            <person name="Claverie J.M."/>
            <person name="Van Etten J.L."/>
        </authorList>
    </citation>
    <scope>NUCLEOTIDE SEQUENCE [LARGE SCALE GENOMIC DNA]</scope>
    <source>
        <strain evidence="3 4">NC64A</strain>
    </source>
</reference>
<dbReference type="RefSeq" id="XP_005848847.1">
    <property type="nucleotide sequence ID" value="XM_005848785.1"/>
</dbReference>
<feature type="signal peptide" evidence="1">
    <location>
        <begin position="1"/>
        <end position="20"/>
    </location>
</feature>
<feature type="domain" description="EGF-like" evidence="2">
    <location>
        <begin position="169"/>
        <end position="211"/>
    </location>
</feature>
<keyword evidence="4" id="KW-1185">Reference proteome</keyword>
<organism evidence="4">
    <name type="scientific">Chlorella variabilis</name>
    <name type="common">Green alga</name>
    <dbReference type="NCBI Taxonomy" id="554065"/>
    <lineage>
        <taxon>Eukaryota</taxon>
        <taxon>Viridiplantae</taxon>
        <taxon>Chlorophyta</taxon>
        <taxon>core chlorophytes</taxon>
        <taxon>Trebouxiophyceae</taxon>
        <taxon>Chlorellales</taxon>
        <taxon>Chlorellaceae</taxon>
        <taxon>Chlorella clade</taxon>
        <taxon>Chlorella</taxon>
    </lineage>
</organism>
<feature type="domain" description="EGF-like" evidence="2">
    <location>
        <begin position="88"/>
        <end position="122"/>
    </location>
</feature>
<accession>E1ZC37</accession>
<dbReference type="KEGG" id="cvr:CHLNCDRAFT_144182"/>
<name>E1ZC37_CHLVA</name>
<protein>
    <recommendedName>
        <fullName evidence="2">EGF-like domain-containing protein</fullName>
    </recommendedName>
</protein>
<evidence type="ECO:0000313" key="4">
    <source>
        <dbReference type="Proteomes" id="UP000008141"/>
    </source>
</evidence>
<dbReference type="InterPro" id="IPR009030">
    <property type="entry name" value="Growth_fac_rcpt_cys_sf"/>
</dbReference>
<dbReference type="InterPro" id="IPR006212">
    <property type="entry name" value="Furin_repeat"/>
</dbReference>
<evidence type="ECO:0000256" key="1">
    <source>
        <dbReference type="SAM" id="SignalP"/>
    </source>
</evidence>
<feature type="domain" description="EGF-like" evidence="2">
    <location>
        <begin position="22"/>
        <end position="56"/>
    </location>
</feature>
<dbReference type="SUPFAM" id="SSF57184">
    <property type="entry name" value="Growth factor receptor domain"/>
    <property type="match status" value="2"/>
</dbReference>
<proteinExistence type="predicted"/>
<dbReference type="PANTHER" id="PTHR23275:SF100">
    <property type="entry name" value="EGF-LIKE DOMAIN-CONTAINING PROTEIN"/>
    <property type="match status" value="1"/>
</dbReference>
<dbReference type="AlphaFoldDB" id="E1ZC37"/>
<dbReference type="GeneID" id="17356044"/>
<feature type="domain" description="EGF-like" evidence="2">
    <location>
        <begin position="57"/>
        <end position="87"/>
    </location>
</feature>
<feature type="domain" description="EGF-like" evidence="2">
    <location>
        <begin position="212"/>
        <end position="243"/>
    </location>
</feature>
<dbReference type="PANTHER" id="PTHR23275">
    <property type="entry name" value="CABRIOLET.-RELATED"/>
    <property type="match status" value="1"/>
</dbReference>
<dbReference type="SMART" id="SM00181">
    <property type="entry name" value="EGF"/>
    <property type="match status" value="5"/>
</dbReference>
<keyword evidence="1" id="KW-0732">Signal</keyword>
<dbReference type="InterPro" id="IPR052798">
    <property type="entry name" value="Giardia_VSA"/>
</dbReference>
<sequence length="248" mass="26727">MPPLLLFAALLLAASGSAAAAGCLVERANCIACSYGARKCGQCIYGWSPNARGTCVRCPPNCASCDTSRSCTNCARTYRLNRRGDCVKCKVPHCSWCYDNATSCSYCQQGYATNYRTGGTCKACAKKNCLWCVYAEDLGNAQFCTGCRYGYMATWPAGVNTDPRIGGCDCKQRCPIKFCAPGKCFKNGPPDTGTVNCDSCLDGFTDLQACLKCTDPGCLSCWDPHTCKACRPGWVLVDNNRCIRVLPP</sequence>
<evidence type="ECO:0000259" key="2">
    <source>
        <dbReference type="SMART" id="SM00181"/>
    </source>
</evidence>
<evidence type="ECO:0000313" key="3">
    <source>
        <dbReference type="EMBL" id="EFN56745.1"/>
    </source>
</evidence>
<dbReference type="OrthoDB" id="18487at2759"/>
<dbReference type="EMBL" id="GL433841">
    <property type="protein sequence ID" value="EFN56745.1"/>
    <property type="molecule type" value="Genomic_DNA"/>
</dbReference>
<gene>
    <name evidence="3" type="ORF">CHLNCDRAFT_144182</name>
</gene>
<dbReference type="InterPro" id="IPR000742">
    <property type="entry name" value="EGF"/>
</dbReference>
<dbReference type="Proteomes" id="UP000008141">
    <property type="component" value="Unassembled WGS sequence"/>
</dbReference>